<dbReference type="CDD" id="cd17541">
    <property type="entry name" value="REC_CheB-like"/>
    <property type="match status" value="1"/>
</dbReference>
<dbReference type="InterPro" id="IPR008248">
    <property type="entry name" value="CheB-like"/>
</dbReference>
<dbReference type="EC" id="3.1.1.61" evidence="3"/>
<dbReference type="SMART" id="SM00448">
    <property type="entry name" value="REC"/>
    <property type="match status" value="1"/>
</dbReference>
<protein>
    <recommendedName>
        <fullName evidence="3">Protein-glutamate methylesterase/protein-glutamine glutaminase</fullName>
        <ecNumber evidence="3">3.1.1.61</ecNumber>
        <ecNumber evidence="3">3.5.1.44</ecNumber>
    </recommendedName>
</protein>
<organism evidence="5 6">
    <name type="scientific">Methylogaea oryzae</name>
    <dbReference type="NCBI Taxonomy" id="1295382"/>
    <lineage>
        <taxon>Bacteria</taxon>
        <taxon>Pseudomonadati</taxon>
        <taxon>Pseudomonadota</taxon>
        <taxon>Gammaproteobacteria</taxon>
        <taxon>Methylococcales</taxon>
        <taxon>Methylococcaceae</taxon>
        <taxon>Methylogaea</taxon>
    </lineage>
</organism>
<evidence type="ECO:0000259" key="4">
    <source>
        <dbReference type="SMART" id="SM00448"/>
    </source>
</evidence>
<feature type="domain" description="Response regulatory" evidence="4">
    <location>
        <begin position="18"/>
        <end position="134"/>
    </location>
</feature>
<dbReference type="PIRSF" id="PIRSF000876">
    <property type="entry name" value="RR_chemtxs_CheB"/>
    <property type="match status" value="1"/>
</dbReference>
<dbReference type="PANTHER" id="PTHR42872">
    <property type="entry name" value="PROTEIN-GLUTAMATE METHYLESTERASE/PROTEIN-GLUTAMINE GLUTAMINASE"/>
    <property type="match status" value="1"/>
</dbReference>
<keyword evidence="3" id="KW-0378">Hydrolase</keyword>
<feature type="active site" evidence="3">
    <location>
        <position position="200"/>
    </location>
</feature>
<feature type="active site" evidence="3">
    <location>
        <position position="322"/>
    </location>
</feature>
<dbReference type="CDD" id="cd16432">
    <property type="entry name" value="CheB_Rec"/>
    <property type="match status" value="1"/>
</dbReference>
<dbReference type="GO" id="GO:0005737">
    <property type="term" value="C:cytoplasm"/>
    <property type="evidence" value="ECO:0007669"/>
    <property type="project" value="UniProtKB-SubCell"/>
</dbReference>
<keyword evidence="1 3" id="KW-0963">Cytoplasm</keyword>
<evidence type="ECO:0000256" key="3">
    <source>
        <dbReference type="HAMAP-Rule" id="MF_00099"/>
    </source>
</evidence>
<keyword evidence="6" id="KW-1185">Reference proteome</keyword>
<gene>
    <name evidence="5" type="primary">cheB-1</name>
    <name evidence="3" type="synonym">cheB</name>
    <name evidence="5" type="ORF">MoryE10_12180</name>
</gene>
<evidence type="ECO:0000256" key="1">
    <source>
        <dbReference type="ARBA" id="ARBA00022490"/>
    </source>
</evidence>
<comment type="function">
    <text evidence="3">Involved in chemotaxis. Part of a chemotaxis signal transduction system that modulates chemotaxis in response to various stimuli. Catalyzes the demethylation of specific methylglutamate residues introduced into the chemoreceptors (methyl-accepting chemotaxis proteins or MCP) by CheR. Also mediates the irreversible deamidation of specific glutamine residues to glutamic acid.</text>
</comment>
<proteinExistence type="inferred from homology"/>
<comment type="catalytic activity">
    <reaction evidence="3">
        <text>[protein]-L-glutamate 5-O-methyl ester + H2O = L-glutamyl-[protein] + methanol + H(+)</text>
        <dbReference type="Rhea" id="RHEA:23236"/>
        <dbReference type="Rhea" id="RHEA-COMP:10208"/>
        <dbReference type="Rhea" id="RHEA-COMP:10311"/>
        <dbReference type="ChEBI" id="CHEBI:15377"/>
        <dbReference type="ChEBI" id="CHEBI:15378"/>
        <dbReference type="ChEBI" id="CHEBI:17790"/>
        <dbReference type="ChEBI" id="CHEBI:29973"/>
        <dbReference type="ChEBI" id="CHEBI:82795"/>
        <dbReference type="EC" id="3.1.1.61"/>
    </reaction>
</comment>
<dbReference type="AlphaFoldDB" id="A0A8D4VN87"/>
<dbReference type="GO" id="GO:0050568">
    <property type="term" value="F:protein-glutamine glutaminase activity"/>
    <property type="evidence" value="ECO:0007669"/>
    <property type="project" value="UniProtKB-UniRule"/>
</dbReference>
<sequence length="387" mass="41112">MAARLQARREAFMSDKSIKVLVVDDSAVVRQVAASLIEGDPGMELIGAARDPLFAMERMKQVWPDVIVLDIEMPRMDGLTFLKKIMAERPTPVVICSSLAESGADATMQALSSGAVDIITKPKIGVKGFLQESAAEYLGAIRAAARVNSRNLARAPVVAKQAPSASQALRPRHNADVILPASTGGQPFRTTERIVAIGTSTGGTQALEAVLTVLPATAPGLVIVQHMPEKFTKAFADRLDTLCQIRVKEAENNDRVIPGLALIAPGGYHMLLQRSGAYYHVQIVAGPPVSRHRPSVDVLFRSVAKFAGRNALGVIMTGMGDDGVKGLLEMHQAGAPTVAQDEASCVVYGMPKEAVKAGAVDHVMPLGAIPQAIMAFHQEKPIVGQKP</sequence>
<dbReference type="InterPro" id="IPR001789">
    <property type="entry name" value="Sig_transdc_resp-reg_receiver"/>
</dbReference>
<dbReference type="NCBIfam" id="NF001965">
    <property type="entry name" value="PRK00742.1"/>
    <property type="match status" value="1"/>
</dbReference>
<comment type="catalytic activity">
    <reaction evidence="3">
        <text>L-glutaminyl-[protein] + H2O = L-glutamyl-[protein] + NH4(+)</text>
        <dbReference type="Rhea" id="RHEA:16441"/>
        <dbReference type="Rhea" id="RHEA-COMP:10207"/>
        <dbReference type="Rhea" id="RHEA-COMP:10208"/>
        <dbReference type="ChEBI" id="CHEBI:15377"/>
        <dbReference type="ChEBI" id="CHEBI:28938"/>
        <dbReference type="ChEBI" id="CHEBI:29973"/>
        <dbReference type="ChEBI" id="CHEBI:30011"/>
        <dbReference type="EC" id="3.5.1.44"/>
    </reaction>
</comment>
<dbReference type="PANTHER" id="PTHR42872:SF6">
    <property type="entry name" value="PROTEIN-GLUTAMATE METHYLESTERASE_PROTEIN-GLUTAMINE GLUTAMINASE"/>
    <property type="match status" value="1"/>
</dbReference>
<dbReference type="Pfam" id="PF00072">
    <property type="entry name" value="Response_reg"/>
    <property type="match status" value="1"/>
</dbReference>
<evidence type="ECO:0000256" key="2">
    <source>
        <dbReference type="ARBA" id="ARBA00022500"/>
    </source>
</evidence>
<dbReference type="InterPro" id="IPR000673">
    <property type="entry name" value="Sig_transdc_resp-reg_Me-estase"/>
</dbReference>
<comment type="subcellular location">
    <subcellularLocation>
        <location evidence="3">Cytoplasm</location>
    </subcellularLocation>
</comment>
<comment type="PTM">
    <text evidence="3">Phosphorylated by CheA. Phosphorylation of the N-terminal regulatory domain activates the methylesterase activity.</text>
</comment>
<comment type="similarity">
    <text evidence="3">Belongs to the CheB family.</text>
</comment>
<dbReference type="EMBL" id="AP019782">
    <property type="protein sequence ID" value="BBL70612.1"/>
    <property type="molecule type" value="Genomic_DNA"/>
</dbReference>
<feature type="active site" evidence="3">
    <location>
        <position position="226"/>
    </location>
</feature>
<dbReference type="Pfam" id="PF01339">
    <property type="entry name" value="CheB_methylest"/>
    <property type="match status" value="1"/>
</dbReference>
<dbReference type="NCBIfam" id="NF009206">
    <property type="entry name" value="PRK12555.1"/>
    <property type="match status" value="1"/>
</dbReference>
<evidence type="ECO:0000313" key="5">
    <source>
        <dbReference type="EMBL" id="BBL70612.1"/>
    </source>
</evidence>
<dbReference type="GO" id="GO:0006935">
    <property type="term" value="P:chemotaxis"/>
    <property type="evidence" value="ECO:0007669"/>
    <property type="project" value="UniProtKB-UniRule"/>
</dbReference>
<evidence type="ECO:0000313" key="6">
    <source>
        <dbReference type="Proteomes" id="UP000824988"/>
    </source>
</evidence>
<feature type="modified residue" description="4-aspartylphosphate" evidence="3">
    <location>
        <position position="70"/>
    </location>
</feature>
<dbReference type="HAMAP" id="MF_00099">
    <property type="entry name" value="CheB_chemtxs"/>
    <property type="match status" value="1"/>
</dbReference>
<dbReference type="GO" id="GO:0008984">
    <property type="term" value="F:protein-glutamate methylesterase activity"/>
    <property type="evidence" value="ECO:0007669"/>
    <property type="project" value="UniProtKB-UniRule"/>
</dbReference>
<reference evidence="5" key="1">
    <citation type="submission" date="2019-06" db="EMBL/GenBank/DDBJ databases">
        <title>Complete genome sequence of Methylogaea oryzae strain JCM16910.</title>
        <authorList>
            <person name="Asakawa S."/>
        </authorList>
    </citation>
    <scope>NUCLEOTIDE SEQUENCE</scope>
    <source>
        <strain evidence="5">E10</strain>
    </source>
</reference>
<name>A0A8D4VN87_9GAMM</name>
<dbReference type="GO" id="GO:0000156">
    <property type="term" value="F:phosphorelay response regulator activity"/>
    <property type="evidence" value="ECO:0007669"/>
    <property type="project" value="InterPro"/>
</dbReference>
<comment type="domain">
    <text evidence="3">Contains a C-terminal catalytic domain, and an N-terminal region which modulates catalytic activity.</text>
</comment>
<dbReference type="Proteomes" id="UP000824988">
    <property type="component" value="Chromosome"/>
</dbReference>
<keyword evidence="2 3" id="KW-0145">Chemotaxis</keyword>
<dbReference type="KEGG" id="moz:MoryE10_12180"/>
<dbReference type="EC" id="3.5.1.44" evidence="3"/>
<keyword evidence="3" id="KW-0597">Phosphoprotein</keyword>
<accession>A0A8D4VN87</accession>